<dbReference type="InterPro" id="IPR012334">
    <property type="entry name" value="Pectin_lyas_fold"/>
</dbReference>
<dbReference type="InterPro" id="IPR059226">
    <property type="entry name" value="Choice_anch_Q_dom"/>
</dbReference>
<evidence type="ECO:0000313" key="2">
    <source>
        <dbReference type="Proteomes" id="UP000825381"/>
    </source>
</evidence>
<dbReference type="Proteomes" id="UP000825381">
    <property type="component" value="Chromosome"/>
</dbReference>
<organism evidence="1 2">
    <name type="scientific">Flavobacterium litorale</name>
    <dbReference type="NCBI Taxonomy" id="2856519"/>
    <lineage>
        <taxon>Bacteria</taxon>
        <taxon>Pseudomonadati</taxon>
        <taxon>Bacteroidota</taxon>
        <taxon>Flavobacteriia</taxon>
        <taxon>Flavobacteriales</taxon>
        <taxon>Flavobacteriaceae</taxon>
        <taxon>Flavobacterium</taxon>
    </lineage>
</organism>
<dbReference type="InterPro" id="IPR006626">
    <property type="entry name" value="PbH1"/>
</dbReference>
<dbReference type="SMART" id="SM00710">
    <property type="entry name" value="PbH1"/>
    <property type="match status" value="3"/>
</dbReference>
<dbReference type="Gene3D" id="2.160.20.10">
    <property type="entry name" value="Single-stranded right-handed beta-helix, Pectin lyase-like"/>
    <property type="match status" value="1"/>
</dbReference>
<dbReference type="NCBIfam" id="NF041518">
    <property type="entry name" value="choice_anch_Q"/>
    <property type="match status" value="1"/>
</dbReference>
<evidence type="ECO:0008006" key="3">
    <source>
        <dbReference type="Google" id="ProtNLM"/>
    </source>
</evidence>
<reference evidence="1 2" key="1">
    <citation type="submission" date="2021-07" db="EMBL/GenBank/DDBJ databases">
        <title>Flavobacterium WSW3-B6 sp.nov, isolated from seaweed.</title>
        <authorList>
            <person name="Muhammad N."/>
            <person name="Ho H."/>
            <person name="Lee Y.-J."/>
            <person name="Nguyen T."/>
            <person name="Ho J."/>
            <person name="Kim S.-G."/>
        </authorList>
    </citation>
    <scope>NUCLEOTIDE SEQUENCE [LARGE SCALE GENOMIC DNA]</scope>
    <source>
        <strain evidence="1 2">WSW3-B6</strain>
    </source>
</reference>
<evidence type="ECO:0000313" key="1">
    <source>
        <dbReference type="EMBL" id="QYJ68102.1"/>
    </source>
</evidence>
<sequence>MRNCLLLLIGGFVLLLTSCRNDFEFEPSSGNLGFSRDTVYLDTVFTNIGSSTYTLKVYNRSDNDISIPSLRLGEGEQSKYRLMVDGMPGKVFNDVELLAKDSMFIFIETTIDYDEYINEDTNFLYTDRIEFDSGANFQKVELVTLVQDAIFIKPDRPLPTDMKETLTISGEPSDIQGHELATPEELNWTNEKPYVVYGYAFVPNGSTLTIDAGARVHFHAESGLIVDNTGKMVINGEQSVTEAMENEVIFEGDRLEPQFAEIAGQWNGIFLLSGEDNVVNHLTLKNATVGILIDRLFDDTVPRLTLNNSQIYNCANFGMLARGTNLTATNVVMNNAGEAALVCTLGGTYNFTHCTFGNYFNSFNQVPVALNDYQIQEDVLFIGNMDATFNNCIIYGSGNFGLSMERLANDEVAFNCTFNNCLIKLRDFSNRLENEPLYPFNGNNPTLALYNNCIISESTSINPEFVAPNDNDLNLTEESDAIDVAADLGNSIDLNGNPRPNPNTGIPDIGAYEYYSE</sequence>
<dbReference type="EMBL" id="CP080429">
    <property type="protein sequence ID" value="QYJ68102.1"/>
    <property type="molecule type" value="Genomic_DNA"/>
</dbReference>
<dbReference type="InterPro" id="IPR011050">
    <property type="entry name" value="Pectin_lyase_fold/virulence"/>
</dbReference>
<dbReference type="PROSITE" id="PS51257">
    <property type="entry name" value="PROKAR_LIPOPROTEIN"/>
    <property type="match status" value="1"/>
</dbReference>
<protein>
    <recommendedName>
        <fullName evidence="3">Right handed beta helix domain-containing protein</fullName>
    </recommendedName>
</protein>
<dbReference type="RefSeq" id="WP_220640446.1">
    <property type="nucleotide sequence ID" value="NZ_CP080429.1"/>
</dbReference>
<keyword evidence="2" id="KW-1185">Reference proteome</keyword>
<name>A0ABX8V6I4_9FLAO</name>
<gene>
    <name evidence="1" type="ORF">K1I41_11315</name>
</gene>
<proteinExistence type="predicted"/>
<dbReference type="SUPFAM" id="SSF51126">
    <property type="entry name" value="Pectin lyase-like"/>
    <property type="match status" value="1"/>
</dbReference>
<accession>A0ABX8V6I4</accession>